<dbReference type="EMBL" id="CP128399">
    <property type="protein sequence ID" value="WJW67897.1"/>
    <property type="molecule type" value="Genomic_DNA"/>
</dbReference>
<organism evidence="1 3">
    <name type="scientific">Candidatus Chlorohelix allophototropha</name>
    <dbReference type="NCBI Taxonomy" id="3003348"/>
    <lineage>
        <taxon>Bacteria</taxon>
        <taxon>Bacillati</taxon>
        <taxon>Chloroflexota</taxon>
        <taxon>Chloroflexia</taxon>
        <taxon>Candidatus Chloroheliales</taxon>
        <taxon>Candidatus Chloroheliaceae</taxon>
        <taxon>Candidatus Chlorohelix</taxon>
    </lineage>
</organism>
<protein>
    <submittedName>
        <fullName evidence="1">DUF4276 family protein</fullName>
    </submittedName>
</protein>
<name>A0A8T7LYK9_9CHLR</name>
<dbReference type="RefSeq" id="WP_341469789.1">
    <property type="nucleotide sequence ID" value="NZ_CP128399.1"/>
</dbReference>
<evidence type="ECO:0000313" key="2">
    <source>
        <dbReference type="EMBL" id="WJW67897.1"/>
    </source>
</evidence>
<dbReference type="InterPro" id="IPR025455">
    <property type="entry name" value="DUF4276"/>
</dbReference>
<dbReference type="EMBL" id="JACATZ010000001">
    <property type="protein sequence ID" value="NWJ46037.1"/>
    <property type="molecule type" value="Genomic_DNA"/>
</dbReference>
<dbReference type="Proteomes" id="UP001431572">
    <property type="component" value="Chromosome 1"/>
</dbReference>
<sequence length="221" mass="24788">MKKALILVEGQTEETFVREILDPFLNEKGIFIIPSLVVTKRVKSGSNFKGGIVSYDKVKNDLLKLLKDSSAAIVTTMIDFYGLPNDFPGKATLPTGNCYQKVEYLEGEFSKNISNPKFLPYFSIHELEALVFVEPAQIARAFPNSTKLSDLEKIKAAFNSPEEINDNPQTAPSKRLLTAFPEYQKALYTPLILLDIALDKIRQECPHFNAWVSSIEKIVAN</sequence>
<proteinExistence type="predicted"/>
<keyword evidence="4" id="KW-1185">Reference proteome</keyword>
<accession>A0A8T7LYK9</accession>
<evidence type="ECO:0000313" key="1">
    <source>
        <dbReference type="EMBL" id="NWJ46037.1"/>
    </source>
</evidence>
<evidence type="ECO:0000313" key="4">
    <source>
        <dbReference type="Proteomes" id="UP001431572"/>
    </source>
</evidence>
<reference evidence="2" key="2">
    <citation type="journal article" date="2024" name="Nature">
        <title>Anoxygenic phototroph of the Chloroflexota uses a type I reaction centre.</title>
        <authorList>
            <person name="Tsuji J.M."/>
            <person name="Shaw N.A."/>
            <person name="Nagashima S."/>
            <person name="Venkiteswaran J.J."/>
            <person name="Schiff S.L."/>
            <person name="Watanabe T."/>
            <person name="Fukui M."/>
            <person name="Hanada S."/>
            <person name="Tank M."/>
            <person name="Neufeld J.D."/>
        </authorList>
    </citation>
    <scope>NUCLEOTIDE SEQUENCE</scope>
    <source>
        <strain evidence="2">L227-S17</strain>
    </source>
</reference>
<dbReference type="Proteomes" id="UP000521676">
    <property type="component" value="Unassembled WGS sequence"/>
</dbReference>
<gene>
    <name evidence="1" type="ORF">HXX08_09185</name>
    <name evidence="2" type="ORF">OZ401_001181</name>
</gene>
<reference evidence="1 3" key="1">
    <citation type="submission" date="2020-06" db="EMBL/GenBank/DDBJ databases">
        <title>Anoxygenic phototrophic Chloroflexota member uses a Type I reaction center.</title>
        <authorList>
            <person name="Tsuji J.M."/>
            <person name="Shaw N.A."/>
            <person name="Nagashima S."/>
            <person name="Venkiteswaran J."/>
            <person name="Schiff S.L."/>
            <person name="Hanada S."/>
            <person name="Tank M."/>
            <person name="Neufeld J.D."/>
        </authorList>
    </citation>
    <scope>NUCLEOTIDE SEQUENCE [LARGE SCALE GENOMIC DNA]</scope>
    <source>
        <strain evidence="1">L227-S17</strain>
    </source>
</reference>
<dbReference type="Pfam" id="PF14103">
    <property type="entry name" value="DUF4276"/>
    <property type="match status" value="1"/>
</dbReference>
<dbReference type="AlphaFoldDB" id="A0A8T7LYK9"/>
<evidence type="ECO:0000313" key="3">
    <source>
        <dbReference type="Proteomes" id="UP000521676"/>
    </source>
</evidence>